<comment type="subcellular location">
    <subcellularLocation>
        <location evidence="1">Nucleus</location>
    </subcellularLocation>
</comment>
<keyword evidence="5" id="KW-1185">Reference proteome</keyword>
<reference evidence="4" key="2">
    <citation type="submission" date="2021-02" db="EMBL/GenBank/DDBJ databases">
        <authorList>
            <person name="Kimball J.A."/>
            <person name="Haas M.W."/>
            <person name="Macchietto M."/>
            <person name="Kono T."/>
            <person name="Duquette J."/>
            <person name="Shao M."/>
        </authorList>
    </citation>
    <scope>NUCLEOTIDE SEQUENCE</scope>
    <source>
        <tissue evidence="4">Fresh leaf tissue</tissue>
    </source>
</reference>
<dbReference type="GO" id="GO:0005634">
    <property type="term" value="C:nucleus"/>
    <property type="evidence" value="ECO:0007669"/>
    <property type="project" value="UniProtKB-SubCell"/>
</dbReference>
<accession>A0A8J5S9S0</accession>
<dbReference type="Pfam" id="PF08711">
    <property type="entry name" value="Med26"/>
    <property type="match status" value="1"/>
</dbReference>
<evidence type="ECO:0000256" key="2">
    <source>
        <dbReference type="SAM" id="MobiDB-lite"/>
    </source>
</evidence>
<dbReference type="InterPro" id="IPR017923">
    <property type="entry name" value="TFIIS_N"/>
</dbReference>
<dbReference type="PROSITE" id="PS51319">
    <property type="entry name" value="TFIIS_N"/>
    <property type="match status" value="1"/>
</dbReference>
<organism evidence="4 5">
    <name type="scientific">Zizania palustris</name>
    <name type="common">Northern wild rice</name>
    <dbReference type="NCBI Taxonomy" id="103762"/>
    <lineage>
        <taxon>Eukaryota</taxon>
        <taxon>Viridiplantae</taxon>
        <taxon>Streptophyta</taxon>
        <taxon>Embryophyta</taxon>
        <taxon>Tracheophyta</taxon>
        <taxon>Spermatophyta</taxon>
        <taxon>Magnoliopsida</taxon>
        <taxon>Liliopsida</taxon>
        <taxon>Poales</taxon>
        <taxon>Poaceae</taxon>
        <taxon>BOP clade</taxon>
        <taxon>Oryzoideae</taxon>
        <taxon>Oryzeae</taxon>
        <taxon>Zizaniinae</taxon>
        <taxon>Zizania</taxon>
    </lineage>
</organism>
<evidence type="ECO:0000256" key="1">
    <source>
        <dbReference type="PROSITE-ProRule" id="PRU00649"/>
    </source>
</evidence>
<protein>
    <recommendedName>
        <fullName evidence="3">TFIIS N-terminal domain-containing protein</fullName>
    </recommendedName>
</protein>
<evidence type="ECO:0000313" key="4">
    <source>
        <dbReference type="EMBL" id="KAG8063762.1"/>
    </source>
</evidence>
<dbReference type="Proteomes" id="UP000729402">
    <property type="component" value="Unassembled WGS sequence"/>
</dbReference>
<feature type="region of interest" description="Disordered" evidence="2">
    <location>
        <begin position="163"/>
        <end position="187"/>
    </location>
</feature>
<proteinExistence type="predicted"/>
<dbReference type="PANTHER" id="PTHR47853">
    <property type="entry name" value="EXPRESSED PROTEIN"/>
    <property type="match status" value="1"/>
</dbReference>
<evidence type="ECO:0000259" key="3">
    <source>
        <dbReference type="PROSITE" id="PS51319"/>
    </source>
</evidence>
<name>A0A8J5S9S0_ZIZPA</name>
<sequence>MAAQTRLRRWKPFFAAFSSVDAAIEAANPGLSRDEVRHARGRIVDMLCNARDEEEAEELCLLLDDVMAESLVTLRQEHVTSTMLSTSDLAKDVGALKNHESERVRGLVNCILRGWKLSVMRDISRYRSAMDKLSHIPETHPHVSSELDANVKQTPLIPKEKAAVKDNDRTTRASLPKKKGVPSAGTKKMKSILEMRTRAGRASSTAEKNAIMSFLHRM</sequence>
<reference evidence="4" key="1">
    <citation type="journal article" date="2021" name="bioRxiv">
        <title>Whole Genome Assembly and Annotation of Northern Wild Rice, Zizania palustris L., Supports a Whole Genome Duplication in the Zizania Genus.</title>
        <authorList>
            <person name="Haas M."/>
            <person name="Kono T."/>
            <person name="Macchietto M."/>
            <person name="Millas R."/>
            <person name="McGilp L."/>
            <person name="Shao M."/>
            <person name="Duquette J."/>
            <person name="Hirsch C.N."/>
            <person name="Kimball J."/>
        </authorList>
    </citation>
    <scope>NUCLEOTIDE SEQUENCE</scope>
    <source>
        <tissue evidence="4">Fresh leaf tissue</tissue>
    </source>
</reference>
<feature type="domain" description="TFIIS N-terminal" evidence="3">
    <location>
        <begin position="45"/>
        <end position="122"/>
    </location>
</feature>
<comment type="caution">
    <text evidence="4">The sequence shown here is derived from an EMBL/GenBank/DDBJ whole genome shotgun (WGS) entry which is preliminary data.</text>
</comment>
<dbReference type="OrthoDB" id="696629at2759"/>
<gene>
    <name evidence="4" type="ORF">GUJ93_ZPchr0003g17419</name>
</gene>
<evidence type="ECO:0000313" key="5">
    <source>
        <dbReference type="Proteomes" id="UP000729402"/>
    </source>
</evidence>
<dbReference type="EMBL" id="JAAALK010000286">
    <property type="protein sequence ID" value="KAG8063762.1"/>
    <property type="molecule type" value="Genomic_DNA"/>
</dbReference>
<dbReference type="PANTHER" id="PTHR47853:SF1">
    <property type="entry name" value="EXPRESSED PROTEIN"/>
    <property type="match status" value="1"/>
</dbReference>
<keyword evidence="1" id="KW-0539">Nucleus</keyword>
<dbReference type="AlphaFoldDB" id="A0A8J5S9S0"/>